<proteinExistence type="predicted"/>
<dbReference type="Proteomes" id="UP000789901">
    <property type="component" value="Unassembled WGS sequence"/>
</dbReference>
<keyword evidence="2" id="KW-1185">Reference proteome</keyword>
<reference evidence="1 2" key="1">
    <citation type="submission" date="2021-06" db="EMBL/GenBank/DDBJ databases">
        <authorList>
            <person name="Kallberg Y."/>
            <person name="Tangrot J."/>
            <person name="Rosling A."/>
        </authorList>
    </citation>
    <scope>NUCLEOTIDE SEQUENCE [LARGE SCALE GENOMIC DNA]</scope>
    <source>
        <strain evidence="1 2">120-4 pot B 10/14</strain>
    </source>
</reference>
<feature type="non-terminal residue" evidence="1">
    <location>
        <position position="103"/>
    </location>
</feature>
<dbReference type="EMBL" id="CAJVQB010147754">
    <property type="protein sequence ID" value="CAG8855296.1"/>
    <property type="molecule type" value="Genomic_DNA"/>
</dbReference>
<gene>
    <name evidence="1" type="ORF">GMARGA_LOCUS44117</name>
</gene>
<feature type="non-terminal residue" evidence="1">
    <location>
        <position position="1"/>
    </location>
</feature>
<comment type="caution">
    <text evidence="1">The sequence shown here is derived from an EMBL/GenBank/DDBJ whole genome shotgun (WGS) entry which is preliminary data.</text>
</comment>
<sequence length="103" mass="12931">QHFYKDTLPITFLPSNESYSSLYRLYISTIEEQNQNILYLSSFWRIWNKYIPEIKFLSSRSDLCYKCKNIRFNSKYWTEQETKKNINEWNYHILWAQKEREYY</sequence>
<protein>
    <submittedName>
        <fullName evidence="1">16312_t:CDS:1</fullName>
    </submittedName>
</protein>
<name>A0ABN7XLT1_GIGMA</name>
<organism evidence="1 2">
    <name type="scientific">Gigaspora margarita</name>
    <dbReference type="NCBI Taxonomy" id="4874"/>
    <lineage>
        <taxon>Eukaryota</taxon>
        <taxon>Fungi</taxon>
        <taxon>Fungi incertae sedis</taxon>
        <taxon>Mucoromycota</taxon>
        <taxon>Glomeromycotina</taxon>
        <taxon>Glomeromycetes</taxon>
        <taxon>Diversisporales</taxon>
        <taxon>Gigasporaceae</taxon>
        <taxon>Gigaspora</taxon>
    </lineage>
</organism>
<evidence type="ECO:0000313" key="1">
    <source>
        <dbReference type="EMBL" id="CAG8855296.1"/>
    </source>
</evidence>
<evidence type="ECO:0000313" key="2">
    <source>
        <dbReference type="Proteomes" id="UP000789901"/>
    </source>
</evidence>
<accession>A0ABN7XLT1</accession>